<comment type="caution">
    <text evidence="3">The sequence shown here is derived from an EMBL/GenBank/DDBJ whole genome shotgun (WGS) entry which is preliminary data.</text>
</comment>
<dbReference type="OrthoDB" id="294251at2759"/>
<dbReference type="InterPro" id="IPR000195">
    <property type="entry name" value="Rab-GAP-TBC_dom"/>
</dbReference>
<sequence>MHVVAVVVVVVVVVQQILQSGNEFQLSVYTILWHMSNFGASACLLDRLTGRLMSLSSIFIHACNLCKFGHRPAFKLANRAAIRASALVEHQHCAYILIGRIFAIRLSLVNDKMSSSSLTDDSDDLPSGEVGESVVIFQKYDKNSNRARNDPDFEMYKHVDRYGFALKDDVQLGESGEEEKVKRREIRREKKWLKLLRSWSQYQGTARLSRSIYKGIPQKFRSEVWRRLLNIDGQKQIGLYDRLRLAARLRAKDTKQIDLDINRTYRNHVFFRQRYGFKQRSLLNVLTAYSMFNRELGYCQGMNHLAALLLMYFSEEDAFWALHILMCDNIHAMHGFFVPGFPKLLRFQQHHDRIVKARLPRLRNHMESQGAHAALYSTKWFFQCFLDRVPFSLALRLWDIFMLEGDVVLTGMAFTILKLHEKMLMKLNFEQLMEFLQSKLEKNFGFANDTAIYALHATMATLRRRKQLSPPPASRHETPTELVGASALEQLADAPCSLSMNLNSLDYSEAGSTMMAFEKVNASYENCSHSLPVRNETISSDDKSSVKSELAKMKTCSTSTVNVLNAERTLHHVPSYYDNLSEDYCCACSPAPHFEQQCTRGKDNAAQMERNDNNKDDLFCIEAGPNYITRIRIDAQ</sequence>
<dbReference type="PROSITE" id="PS50086">
    <property type="entry name" value="TBC_RABGAP"/>
    <property type="match status" value="1"/>
</dbReference>
<feature type="domain" description="Rab-GAP TBC" evidence="2">
    <location>
        <begin position="215"/>
        <end position="405"/>
    </location>
</feature>
<dbReference type="Gene3D" id="1.10.472.80">
    <property type="entry name" value="Ypt/Rab-GAP domain of gyp1p, domain 3"/>
    <property type="match status" value="1"/>
</dbReference>
<organism evidence="3 4">
    <name type="scientific">Trichinella zimbabwensis</name>
    <dbReference type="NCBI Taxonomy" id="268475"/>
    <lineage>
        <taxon>Eukaryota</taxon>
        <taxon>Metazoa</taxon>
        <taxon>Ecdysozoa</taxon>
        <taxon>Nematoda</taxon>
        <taxon>Enoplea</taxon>
        <taxon>Dorylaimia</taxon>
        <taxon>Trichinellida</taxon>
        <taxon>Trichinellidae</taxon>
        <taxon>Trichinella</taxon>
    </lineage>
</organism>
<keyword evidence="1" id="KW-0732">Signal</keyword>
<keyword evidence="4" id="KW-1185">Reference proteome</keyword>
<accession>A0A0V1HH50</accession>
<dbReference type="SUPFAM" id="SSF47923">
    <property type="entry name" value="Ypt/Rab-GAP domain of gyp1p"/>
    <property type="match status" value="2"/>
</dbReference>
<gene>
    <name evidence="3" type="primary">Usp6nl</name>
    <name evidence="3" type="ORF">T11_5776</name>
</gene>
<dbReference type="PANTHER" id="PTHR47219:SF19">
    <property type="entry name" value="USP6 N-TERMINAL-LIKE PROTEIN ISOFORM X1"/>
    <property type="match status" value="1"/>
</dbReference>
<evidence type="ECO:0000256" key="1">
    <source>
        <dbReference type="SAM" id="SignalP"/>
    </source>
</evidence>
<name>A0A0V1HH50_9BILA</name>
<dbReference type="STRING" id="268475.A0A0V1HH50"/>
<evidence type="ECO:0000313" key="3">
    <source>
        <dbReference type="EMBL" id="KRZ09552.1"/>
    </source>
</evidence>
<reference evidence="3 4" key="1">
    <citation type="submission" date="2015-01" db="EMBL/GenBank/DDBJ databases">
        <title>Evolution of Trichinella species and genotypes.</title>
        <authorList>
            <person name="Korhonen P.K."/>
            <person name="Edoardo P."/>
            <person name="Giuseppe L.R."/>
            <person name="Gasser R.B."/>
        </authorList>
    </citation>
    <scope>NUCLEOTIDE SEQUENCE [LARGE SCALE GENOMIC DNA]</scope>
    <source>
        <strain evidence="3">ISS1029</strain>
    </source>
</reference>
<dbReference type="FunFam" id="1.10.472.80:FF:000019">
    <property type="entry name" value="USP6 N-terminal like"/>
    <property type="match status" value="1"/>
</dbReference>
<dbReference type="AlphaFoldDB" id="A0A0V1HH50"/>
<dbReference type="Gene3D" id="1.10.10.750">
    <property type="entry name" value="Ypt/Rab-GAP domain of gyp1p, domain 1"/>
    <property type="match status" value="1"/>
</dbReference>
<dbReference type="EMBL" id="JYDP01000071">
    <property type="protein sequence ID" value="KRZ09552.1"/>
    <property type="molecule type" value="Genomic_DNA"/>
</dbReference>
<feature type="chain" id="PRO_5006879146" evidence="1">
    <location>
        <begin position="20"/>
        <end position="636"/>
    </location>
</feature>
<proteinExistence type="predicted"/>
<dbReference type="GO" id="GO:0031267">
    <property type="term" value="F:small GTPase binding"/>
    <property type="evidence" value="ECO:0007669"/>
    <property type="project" value="TreeGrafter"/>
</dbReference>
<dbReference type="InterPro" id="IPR035969">
    <property type="entry name" value="Rab-GAP_TBC_sf"/>
</dbReference>
<dbReference type="InterPro" id="IPR050302">
    <property type="entry name" value="Rab_GAP_TBC_domain"/>
</dbReference>
<protein>
    <submittedName>
        <fullName evidence="3">USP6 N-terminal-like protein</fullName>
    </submittedName>
</protein>
<dbReference type="Proteomes" id="UP000055024">
    <property type="component" value="Unassembled WGS sequence"/>
</dbReference>
<dbReference type="SMART" id="SM00164">
    <property type="entry name" value="TBC"/>
    <property type="match status" value="1"/>
</dbReference>
<evidence type="ECO:0000259" key="2">
    <source>
        <dbReference type="PROSITE" id="PS50086"/>
    </source>
</evidence>
<evidence type="ECO:0000313" key="4">
    <source>
        <dbReference type="Proteomes" id="UP000055024"/>
    </source>
</evidence>
<dbReference type="GO" id="GO:0005096">
    <property type="term" value="F:GTPase activator activity"/>
    <property type="evidence" value="ECO:0007669"/>
    <property type="project" value="TreeGrafter"/>
</dbReference>
<feature type="signal peptide" evidence="1">
    <location>
        <begin position="1"/>
        <end position="19"/>
    </location>
</feature>
<dbReference type="Gene3D" id="1.10.8.270">
    <property type="entry name" value="putative rabgap domain of human tbc1 domain family member 14 like domains"/>
    <property type="match status" value="1"/>
</dbReference>
<dbReference type="PANTHER" id="PTHR47219">
    <property type="entry name" value="RAB GTPASE-ACTIVATING PROTEIN 1-LIKE"/>
    <property type="match status" value="1"/>
</dbReference>
<dbReference type="FunFam" id="1.10.8.270:FF:000016">
    <property type="entry name" value="TBC1 domain family member 2A"/>
    <property type="match status" value="1"/>
</dbReference>
<dbReference type="Pfam" id="PF00566">
    <property type="entry name" value="RabGAP-TBC"/>
    <property type="match status" value="1"/>
</dbReference>